<evidence type="ECO:0000313" key="1">
    <source>
        <dbReference type="EMBL" id="SHG15436.1"/>
    </source>
</evidence>
<accession>A0A1M5HHK8</accession>
<name>A0A1M5HHK8_9FLAO</name>
<sequence length="59" mass="7356">MKQFKQWIIPIILYLDCKKHLNAQFFYGTYKIFGKWTFDYNEPRYLSFGFFWITIETKS</sequence>
<dbReference type="EMBL" id="FQUX01000015">
    <property type="protein sequence ID" value="SHG15436.1"/>
    <property type="molecule type" value="Genomic_DNA"/>
</dbReference>
<gene>
    <name evidence="1" type="ORF">SAMN03080594_1156</name>
</gene>
<organism evidence="1 2">
    <name type="scientific">Arenibacter palladensis</name>
    <dbReference type="NCBI Taxonomy" id="237373"/>
    <lineage>
        <taxon>Bacteria</taxon>
        <taxon>Pseudomonadati</taxon>
        <taxon>Bacteroidota</taxon>
        <taxon>Flavobacteriia</taxon>
        <taxon>Flavobacteriales</taxon>
        <taxon>Flavobacteriaceae</taxon>
        <taxon>Arenibacter</taxon>
    </lineage>
</organism>
<protein>
    <submittedName>
        <fullName evidence="1">Uncharacterized protein</fullName>
    </submittedName>
</protein>
<reference evidence="2" key="1">
    <citation type="submission" date="2016-11" db="EMBL/GenBank/DDBJ databases">
        <authorList>
            <person name="Varghese N."/>
            <person name="Submissions S."/>
        </authorList>
    </citation>
    <scope>NUCLEOTIDE SEQUENCE [LARGE SCALE GENOMIC DNA]</scope>
    <source>
        <strain evidence="2">DSM 17539</strain>
    </source>
</reference>
<dbReference type="Proteomes" id="UP000184406">
    <property type="component" value="Unassembled WGS sequence"/>
</dbReference>
<dbReference type="AlphaFoldDB" id="A0A1M5HHK8"/>
<keyword evidence="2" id="KW-1185">Reference proteome</keyword>
<proteinExistence type="predicted"/>
<evidence type="ECO:0000313" key="2">
    <source>
        <dbReference type="Proteomes" id="UP000184406"/>
    </source>
</evidence>